<reference evidence="2 3" key="1">
    <citation type="submission" date="2021-07" db="EMBL/GenBank/DDBJ databases">
        <authorList>
            <person name="So Y."/>
        </authorList>
    </citation>
    <scope>NUCLEOTIDE SEQUENCE [LARGE SCALE GENOMIC DNA]</scope>
    <source>
        <strain evidence="2 3">HJA6</strain>
    </source>
</reference>
<comment type="caution">
    <text evidence="2">The sequence shown here is derived from an EMBL/GenBank/DDBJ whole genome shotgun (WGS) entry which is preliminary data.</text>
</comment>
<feature type="compositionally biased region" description="Basic and acidic residues" evidence="1">
    <location>
        <begin position="1"/>
        <end position="10"/>
    </location>
</feature>
<gene>
    <name evidence="2" type="ORF">KPL78_00945</name>
</gene>
<evidence type="ECO:0000256" key="1">
    <source>
        <dbReference type="SAM" id="MobiDB-lite"/>
    </source>
</evidence>
<accession>A0ABS7A224</accession>
<feature type="compositionally biased region" description="Low complexity" evidence="1">
    <location>
        <begin position="42"/>
        <end position="58"/>
    </location>
</feature>
<dbReference type="Proteomes" id="UP001196565">
    <property type="component" value="Unassembled WGS sequence"/>
</dbReference>
<name>A0ABS7A224_9PROT</name>
<protein>
    <submittedName>
        <fullName evidence="2">Uncharacterized protein</fullName>
    </submittedName>
</protein>
<feature type="region of interest" description="Disordered" evidence="1">
    <location>
        <begin position="1"/>
        <end position="62"/>
    </location>
</feature>
<sequence>MTRGEPEENKPNAQGQDGVIGSDGGSVPDTDGGGDDREDTVPGGAAPDAAAGDAPGGARCDGQRASATLRLNLKTND</sequence>
<dbReference type="EMBL" id="JAHYBZ010000001">
    <property type="protein sequence ID" value="MBW6396387.1"/>
    <property type="molecule type" value="Genomic_DNA"/>
</dbReference>
<evidence type="ECO:0000313" key="2">
    <source>
        <dbReference type="EMBL" id="MBW6396387.1"/>
    </source>
</evidence>
<evidence type="ECO:0000313" key="3">
    <source>
        <dbReference type="Proteomes" id="UP001196565"/>
    </source>
</evidence>
<organism evidence="2 3">
    <name type="scientific">Roseomonas alba</name>
    <dbReference type="NCBI Taxonomy" id="2846776"/>
    <lineage>
        <taxon>Bacteria</taxon>
        <taxon>Pseudomonadati</taxon>
        <taxon>Pseudomonadota</taxon>
        <taxon>Alphaproteobacteria</taxon>
        <taxon>Acetobacterales</taxon>
        <taxon>Roseomonadaceae</taxon>
        <taxon>Roseomonas</taxon>
    </lineage>
</organism>
<keyword evidence="3" id="KW-1185">Reference proteome</keyword>
<proteinExistence type="predicted"/>